<comment type="caution">
    <text evidence="1">The sequence shown here is derived from an EMBL/GenBank/DDBJ whole genome shotgun (WGS) entry which is preliminary data.</text>
</comment>
<evidence type="ECO:0000313" key="2">
    <source>
        <dbReference type="Proteomes" id="UP001145742"/>
    </source>
</evidence>
<protein>
    <submittedName>
        <fullName evidence="1">Dtw domain-containing protein 2</fullName>
    </submittedName>
</protein>
<gene>
    <name evidence="1" type="ORF">WISP_79044</name>
</gene>
<reference evidence="1" key="1">
    <citation type="submission" date="2019-10" db="EMBL/GenBank/DDBJ databases">
        <authorList>
            <person name="Soares A.E.R."/>
            <person name="Aleixo A."/>
            <person name="Schneider P."/>
            <person name="Miyaki C.Y."/>
            <person name="Schneider M.P."/>
            <person name="Mello C."/>
            <person name="Vasconcelos A.T.R."/>
        </authorList>
    </citation>
    <scope>NUCLEOTIDE SEQUENCE</scope>
    <source>
        <tissue evidence="1">Muscle</tissue>
    </source>
</reference>
<keyword evidence="2" id="KW-1185">Reference proteome</keyword>
<sequence length="142" mass="15510">MTISGSSKGKQEAAQDPWVLYMKLCLRMDEVPTRSIRIKGKAGTSDIIVRVCYGPPIQENRANEALYGHLGAASHSEVLVHMGTSTTPESVRVTTQEGTDNPGGSWNVLITEAPMRKGAMLDLVLSSKEWLVGNMKFKGYLD</sequence>
<dbReference type="EMBL" id="WHWB01033975">
    <property type="protein sequence ID" value="KAJ7415227.1"/>
    <property type="molecule type" value="Genomic_DNA"/>
</dbReference>
<accession>A0ABQ9D7Z7</accession>
<name>A0ABQ9D7Z7_9PASS</name>
<organism evidence="1 2">
    <name type="scientific">Willisornis vidua</name>
    <name type="common">Xingu scale-backed antbird</name>
    <dbReference type="NCBI Taxonomy" id="1566151"/>
    <lineage>
        <taxon>Eukaryota</taxon>
        <taxon>Metazoa</taxon>
        <taxon>Chordata</taxon>
        <taxon>Craniata</taxon>
        <taxon>Vertebrata</taxon>
        <taxon>Euteleostomi</taxon>
        <taxon>Archelosauria</taxon>
        <taxon>Archosauria</taxon>
        <taxon>Dinosauria</taxon>
        <taxon>Saurischia</taxon>
        <taxon>Theropoda</taxon>
        <taxon>Coelurosauria</taxon>
        <taxon>Aves</taxon>
        <taxon>Neognathae</taxon>
        <taxon>Neoaves</taxon>
        <taxon>Telluraves</taxon>
        <taxon>Australaves</taxon>
        <taxon>Passeriformes</taxon>
        <taxon>Thamnophilidae</taxon>
        <taxon>Willisornis</taxon>
    </lineage>
</organism>
<dbReference type="Proteomes" id="UP001145742">
    <property type="component" value="Unassembled WGS sequence"/>
</dbReference>
<evidence type="ECO:0000313" key="1">
    <source>
        <dbReference type="EMBL" id="KAJ7415227.1"/>
    </source>
</evidence>
<proteinExistence type="predicted"/>